<keyword evidence="1" id="KW-0812">Transmembrane</keyword>
<reference evidence="2 3" key="1">
    <citation type="submission" date="2016-10" db="EMBL/GenBank/DDBJ databases">
        <authorList>
            <person name="Varghese N."/>
            <person name="Submissions S."/>
        </authorList>
    </citation>
    <scope>NUCLEOTIDE SEQUENCE [LARGE SCALE GENOMIC DNA]</scope>
    <source>
        <strain evidence="2 3">DSM 26672</strain>
    </source>
</reference>
<keyword evidence="3" id="KW-1185">Reference proteome</keyword>
<gene>
    <name evidence="2" type="ORF">SAMN05421844_101437</name>
</gene>
<accession>A0ABY0NFA0</accession>
<evidence type="ECO:0000313" key="3">
    <source>
        <dbReference type="Proteomes" id="UP000199468"/>
    </source>
</evidence>
<name>A0ABY0NFA0_9HYPH</name>
<evidence type="ECO:0000313" key="2">
    <source>
        <dbReference type="EMBL" id="SDF36532.1"/>
    </source>
</evidence>
<dbReference type="EMBL" id="FNBZ01000001">
    <property type="protein sequence ID" value="SDF36532.1"/>
    <property type="molecule type" value="Genomic_DNA"/>
</dbReference>
<organism evidence="2 3">
    <name type="scientific">Bosea robiniae</name>
    <dbReference type="NCBI Taxonomy" id="1036780"/>
    <lineage>
        <taxon>Bacteria</taxon>
        <taxon>Pseudomonadati</taxon>
        <taxon>Pseudomonadota</taxon>
        <taxon>Alphaproteobacteria</taxon>
        <taxon>Hyphomicrobiales</taxon>
        <taxon>Boseaceae</taxon>
        <taxon>Bosea</taxon>
    </lineage>
</organism>
<keyword evidence="1" id="KW-1133">Transmembrane helix</keyword>
<protein>
    <submittedName>
        <fullName evidence="2">Uncharacterized protein</fullName>
    </submittedName>
</protein>
<dbReference type="RefSeq" id="WP_091855630.1">
    <property type="nucleotide sequence ID" value="NZ_FNBZ01000001.1"/>
</dbReference>
<feature type="transmembrane region" description="Helical" evidence="1">
    <location>
        <begin position="191"/>
        <end position="214"/>
    </location>
</feature>
<dbReference type="Proteomes" id="UP000199468">
    <property type="component" value="Unassembled WGS sequence"/>
</dbReference>
<keyword evidence="1" id="KW-0472">Membrane</keyword>
<sequence length="300" mass="30867">MDATRFTHIRGLRVGFIRLYRNDALVSGQYGAILNDCDDVEVFGLSGDAINAAFIYIDGTNDVDGINQFSGPVTNVRIYGVAGSCAGANAIAVSTTFDVGNMLIELDGITGYTTNLCRWIAGNLTGPFRLIGRVNGNATFQGMPASDLVFIDIEQGGKRRVGRPDAARFLAGLTVASAGFDLAATPAAGKFGALFVSAVMATAGAGAYGGALVLGRPGSDRRGASLVAKQGASASAVGLSVMTGVGSLAADQEYEHTCFDAGGDLEFFTAGKGPIIKTPDGTKRYRIAVDNAGALTTTLV</sequence>
<feature type="transmembrane region" description="Helical" evidence="1">
    <location>
        <begin position="166"/>
        <end position="185"/>
    </location>
</feature>
<comment type="caution">
    <text evidence="2">The sequence shown here is derived from an EMBL/GenBank/DDBJ whole genome shotgun (WGS) entry which is preliminary data.</text>
</comment>
<proteinExistence type="predicted"/>
<evidence type="ECO:0000256" key="1">
    <source>
        <dbReference type="SAM" id="Phobius"/>
    </source>
</evidence>